<comment type="caution">
    <text evidence="16">The sequence shown here is derived from an EMBL/GenBank/DDBJ whole genome shotgun (WGS) entry which is preliminary data.</text>
</comment>
<dbReference type="Proteomes" id="UP000289886">
    <property type="component" value="Unassembled WGS sequence"/>
</dbReference>
<proteinExistence type="predicted"/>
<dbReference type="PANTHER" id="PTHR10985">
    <property type="entry name" value="BASIC HELIX-LOOP-HELIX TRANSCRIPTION FACTOR, HES-RELATED"/>
    <property type="match status" value="1"/>
</dbReference>
<dbReference type="GO" id="GO:0005634">
    <property type="term" value="C:nucleus"/>
    <property type="evidence" value="ECO:0007669"/>
    <property type="project" value="UniProtKB-SubCell"/>
</dbReference>
<dbReference type="Gene3D" id="4.10.280.10">
    <property type="entry name" value="Helix-loop-helix DNA-binding domain"/>
    <property type="match status" value="1"/>
</dbReference>
<dbReference type="GO" id="GO:0007399">
    <property type="term" value="P:nervous system development"/>
    <property type="evidence" value="ECO:0007669"/>
    <property type="project" value="UniProtKB-KW"/>
</dbReference>
<dbReference type="FunFam" id="4.10.280.10:FF:000033">
    <property type="entry name" value="Transcription factor HES-5"/>
    <property type="match status" value="1"/>
</dbReference>
<keyword evidence="8" id="KW-0804">Transcription</keyword>
<comment type="function">
    <text evidence="11">Transcriptional repressor of genes that require a bHLH protein for their transcription. Plays an important role as neurogenesis negative regulator.</text>
</comment>
<dbReference type="PROSITE" id="PS50888">
    <property type="entry name" value="BHLH"/>
    <property type="match status" value="1"/>
</dbReference>
<dbReference type="GO" id="GO:0030154">
    <property type="term" value="P:cell differentiation"/>
    <property type="evidence" value="ECO:0007669"/>
    <property type="project" value="UniProtKB-KW"/>
</dbReference>
<feature type="domain" description="Orange" evidence="15">
    <location>
        <begin position="89"/>
        <end position="119"/>
    </location>
</feature>
<evidence type="ECO:0000313" key="16">
    <source>
        <dbReference type="EMBL" id="RXM27547.1"/>
    </source>
</evidence>
<evidence type="ECO:0000259" key="14">
    <source>
        <dbReference type="PROSITE" id="PS50888"/>
    </source>
</evidence>
<dbReference type="AlphaFoldDB" id="A0A444TX97"/>
<keyword evidence="6" id="KW-0805">Transcription regulation</keyword>
<keyword evidence="4" id="KW-0221">Differentiation</keyword>
<dbReference type="GO" id="GO:0046983">
    <property type="term" value="F:protein dimerization activity"/>
    <property type="evidence" value="ECO:0007669"/>
    <property type="project" value="InterPro"/>
</dbReference>
<evidence type="ECO:0000256" key="7">
    <source>
        <dbReference type="ARBA" id="ARBA00023125"/>
    </source>
</evidence>
<evidence type="ECO:0000256" key="6">
    <source>
        <dbReference type="ARBA" id="ARBA00023015"/>
    </source>
</evidence>
<evidence type="ECO:0000256" key="11">
    <source>
        <dbReference type="ARBA" id="ARBA00060201"/>
    </source>
</evidence>
<dbReference type="SMART" id="SM00353">
    <property type="entry name" value="HLH"/>
    <property type="match status" value="1"/>
</dbReference>
<dbReference type="GO" id="GO:0006355">
    <property type="term" value="P:regulation of DNA-templated transcription"/>
    <property type="evidence" value="ECO:0007669"/>
    <property type="project" value="InterPro"/>
</dbReference>
<evidence type="ECO:0000256" key="8">
    <source>
        <dbReference type="ARBA" id="ARBA00023163"/>
    </source>
</evidence>
<evidence type="ECO:0000259" key="15">
    <source>
        <dbReference type="PROSITE" id="PS51054"/>
    </source>
</evidence>
<dbReference type="SUPFAM" id="SSF47459">
    <property type="entry name" value="HLH, helix-loop-helix DNA-binding domain"/>
    <property type="match status" value="1"/>
</dbReference>
<dbReference type="Pfam" id="PF00010">
    <property type="entry name" value="HLH"/>
    <property type="match status" value="1"/>
</dbReference>
<keyword evidence="17" id="KW-1185">Reference proteome</keyword>
<evidence type="ECO:0000256" key="4">
    <source>
        <dbReference type="ARBA" id="ARBA00022782"/>
    </source>
</evidence>
<dbReference type="Pfam" id="PF07527">
    <property type="entry name" value="Hairy_orange"/>
    <property type="match status" value="1"/>
</dbReference>
<organism evidence="16 17">
    <name type="scientific">Acipenser ruthenus</name>
    <name type="common">Sterlet sturgeon</name>
    <dbReference type="NCBI Taxonomy" id="7906"/>
    <lineage>
        <taxon>Eukaryota</taxon>
        <taxon>Metazoa</taxon>
        <taxon>Chordata</taxon>
        <taxon>Craniata</taxon>
        <taxon>Vertebrata</taxon>
        <taxon>Euteleostomi</taxon>
        <taxon>Actinopterygii</taxon>
        <taxon>Chondrostei</taxon>
        <taxon>Acipenseriformes</taxon>
        <taxon>Acipenseridae</taxon>
        <taxon>Acipenser</taxon>
    </lineage>
</organism>
<evidence type="ECO:0000256" key="3">
    <source>
        <dbReference type="ARBA" id="ARBA00022491"/>
    </source>
</evidence>
<sequence>MFFLVIVVLNAQITKRFFFFFLKLRKPVVEKMRRDRINNSIEQLKTILEKVLQKNEPSCKLDKADVLEMTVSFLKQQLRRDPVAPRVDYNEGYSRCLQETLHFMSLCAPQKGARLLNHFQGDKNAVTGSGFPASPVTAPAGQTFTKPVVPSPERAVWRPW</sequence>
<dbReference type="GO" id="GO:0097150">
    <property type="term" value="P:neuronal stem cell population maintenance"/>
    <property type="evidence" value="ECO:0007669"/>
    <property type="project" value="UniProtKB-ARBA"/>
</dbReference>
<dbReference type="PROSITE" id="PS51054">
    <property type="entry name" value="ORANGE"/>
    <property type="match status" value="1"/>
</dbReference>
<evidence type="ECO:0000313" key="17">
    <source>
        <dbReference type="Proteomes" id="UP000289886"/>
    </source>
</evidence>
<accession>A0A444TX97</accession>
<evidence type="ECO:0000256" key="9">
    <source>
        <dbReference type="ARBA" id="ARBA00023242"/>
    </source>
</evidence>
<protein>
    <recommendedName>
        <fullName evidence="12">Transcription factor HES-5</fullName>
    </recommendedName>
    <alternativeName>
        <fullName evidence="13">Hairy and enhancer of split 5</fullName>
    </alternativeName>
</protein>
<dbReference type="InterPro" id="IPR011598">
    <property type="entry name" value="bHLH_dom"/>
</dbReference>
<evidence type="ECO:0000256" key="13">
    <source>
        <dbReference type="ARBA" id="ARBA00081413"/>
    </source>
</evidence>
<comment type="subunit">
    <text evidence="10">Transcription repression requires formation of a complex with a corepressor protein of the Groucho/TLE family.</text>
</comment>
<evidence type="ECO:0000256" key="5">
    <source>
        <dbReference type="ARBA" id="ARBA00022902"/>
    </source>
</evidence>
<gene>
    <name evidence="16" type="ORF">EOD39_20741</name>
</gene>
<dbReference type="InterPro" id="IPR050370">
    <property type="entry name" value="HES_HEY"/>
</dbReference>
<name>A0A444TX97_ACIRT</name>
<keyword evidence="9" id="KW-0539">Nucleus</keyword>
<keyword evidence="2" id="KW-0217">Developmental protein</keyword>
<reference evidence="16 17" key="1">
    <citation type="submission" date="2019-01" db="EMBL/GenBank/DDBJ databases">
        <title>Draft Genome and Complete Hox-Cluster Characterization of the Sterlet Sturgeon (Acipenser ruthenus).</title>
        <authorList>
            <person name="Wei Q."/>
        </authorList>
    </citation>
    <scope>NUCLEOTIDE SEQUENCE [LARGE SCALE GENOMIC DNA]</scope>
    <source>
        <strain evidence="16">WHYD16114868_AA</strain>
        <tissue evidence="16">Blood</tissue>
    </source>
</reference>
<keyword evidence="7" id="KW-0238">DNA-binding</keyword>
<dbReference type="InterPro" id="IPR003650">
    <property type="entry name" value="Orange_dom"/>
</dbReference>
<dbReference type="GO" id="GO:0045596">
    <property type="term" value="P:negative regulation of cell differentiation"/>
    <property type="evidence" value="ECO:0007669"/>
    <property type="project" value="UniProtKB-ARBA"/>
</dbReference>
<dbReference type="GO" id="GO:0048513">
    <property type="term" value="P:animal organ development"/>
    <property type="evidence" value="ECO:0007669"/>
    <property type="project" value="UniProtKB-ARBA"/>
</dbReference>
<evidence type="ECO:0000256" key="12">
    <source>
        <dbReference type="ARBA" id="ARBA00072975"/>
    </source>
</evidence>
<dbReference type="InterPro" id="IPR036638">
    <property type="entry name" value="HLH_DNA-bd_sf"/>
</dbReference>
<comment type="subcellular location">
    <subcellularLocation>
        <location evidence="1">Nucleus</location>
    </subcellularLocation>
</comment>
<evidence type="ECO:0000256" key="10">
    <source>
        <dbReference type="ARBA" id="ARBA00023791"/>
    </source>
</evidence>
<dbReference type="GO" id="GO:0003677">
    <property type="term" value="F:DNA binding"/>
    <property type="evidence" value="ECO:0007669"/>
    <property type="project" value="UniProtKB-KW"/>
</dbReference>
<keyword evidence="5" id="KW-0524">Neurogenesis</keyword>
<keyword evidence="3" id="KW-0678">Repressor</keyword>
<evidence type="ECO:0000256" key="2">
    <source>
        <dbReference type="ARBA" id="ARBA00022473"/>
    </source>
</evidence>
<dbReference type="CDD" id="cd11461">
    <property type="entry name" value="bHLH-O_HES5"/>
    <property type="match status" value="1"/>
</dbReference>
<evidence type="ECO:0000256" key="1">
    <source>
        <dbReference type="ARBA" id="ARBA00004123"/>
    </source>
</evidence>
<feature type="domain" description="BHLH" evidence="14">
    <location>
        <begin position="21"/>
        <end position="77"/>
    </location>
</feature>
<dbReference type="EMBL" id="SCEB01215811">
    <property type="protein sequence ID" value="RXM27547.1"/>
    <property type="molecule type" value="Genomic_DNA"/>
</dbReference>